<evidence type="ECO:0000259" key="10">
    <source>
        <dbReference type="SMART" id="SM00322"/>
    </source>
</evidence>
<dbReference type="Proteomes" id="UP000239899">
    <property type="component" value="Unassembled WGS sequence"/>
</dbReference>
<gene>
    <name evidence="11" type="ORF">C2E21_6438</name>
</gene>
<dbReference type="Pfam" id="PF00013">
    <property type="entry name" value="KH_1"/>
    <property type="match status" value="5"/>
</dbReference>
<feature type="region of interest" description="Disordered" evidence="9">
    <location>
        <begin position="1"/>
        <end position="22"/>
    </location>
</feature>
<dbReference type="Gene3D" id="3.30.1370.10">
    <property type="entry name" value="K Homology domain, type 1"/>
    <property type="match status" value="5"/>
</dbReference>
<dbReference type="EMBL" id="LHPG02000012">
    <property type="protein sequence ID" value="PRW45104.1"/>
    <property type="molecule type" value="Genomic_DNA"/>
</dbReference>
<sequence length="1376" mass="141757">MEGLPDGPQQEGTSRSWSSAEGPEERLRLRLLVPHSLVPLLIGKKGENVKRIRRETCAAVSVAEPVLGCDERVVHFTGESLDAEDSTATADALCAVFECVCQLQQKRAESLAAAAAAPLPSRHPLSEEGSLTDVEIGSGGSLAVASGGVAGDAAVTAAAAAAGGSGMGSSCASVGGETAPGASGPSSIAGSTGSGMAPQGAAAAGAAPGSGSGGVEARLLVDSQLVGFLVGRGGGTIKDTIARSGAAVRILPKAELPACACIGDEVVRVAGGLPEVLAALRLLAGQIKAHPLRLGALSHDVAPPGSGLAAGPQLVGGLQQPPPLMLAVATNPDAAFAHPSMGGGAFMPGGAGLVAAFCGTAVEVTFRLLAPATRTGNIIGKGGEHVKRVRSETGARIKVYDPAPGSEERVVGLTSSEDALSPYCAAQDALVRCVIALTADDAPAAPHRVRLLTAQASVGIVLGKRGATVSQLRQETGASIKVLPTEPVPPAFGGSIGGDDCDTEMGSISSGMSTGGRSSLGGCEEVIQIEGSVQQCVAALRGVATLLRGWQIRRVMTTQQGALAMQQGGYAPGFAGPPPMAMAQQMPMSPTSTGRPPMSPTSPGILLPSTLLSPVQPGAYPPMGGGMLPPGMLPPSGGPQRPNCSYTYRLSNTQVGAVLGKGGSHIAQIRQLSGARVQLQDEIEGGGRALVVSGQPGQCHTAHSMANAFLSMGGCEPAFPEPMLGTAACSLGSLQGLHSMVQRRRAASALALALGLAWLACCRAAGRALQEPASQAVALGPCTPTQVHIALTGNPTEMRVMWKTQGGSCPTLVTSGPAAALAQNPPDAGLLHKHSGRQRSYSTADMCAAPAADGRWGTSFHHSAVLTGLQPGERYFYQIEGGAPIEFRAAVPTGPTHRFRFLVFGDMGESEHREAKSPGASRTVELLHEEYKAGAELFMHIGDISYANGQERIWDTFMDSIEPFARHIPYHVGVGNHEYGYELGSSNRAVPDASGETQPYQPDWGNFGNDSGGECGVQISRRFGMPDVAEPAYWSRNLIASAAAALAAEGADASSSSGGGSNSGRPRNPTLGPQAGVFLQRVQQQAEAQQQQQQQASSGEGASRRGDLERQQQEAAMAAAAGGGSGAVEDVAGQAHPNPPFWYSFSYGSAHFVVLSTEHDLQPGSRQFKWLEHDLARVDRCQTPWLVVNMHRPMYVVYPHKSNRIVGDHLREALEDLFNEYRVDLVLSGHVHSYSRTCNVLHERCVPADEGGMTHIIVGCAGHKLTDVVHDQEDWLEVAAVRFGYGRVTVDSGYSLLFELVGDDGEVKDFVKLHNSRAGARGCGYGSEAEAQLAAAAVAAGQAQEEAGCKGRGACAPLVRGVGSDAAPGASSAADA</sequence>
<evidence type="ECO:0000256" key="5">
    <source>
        <dbReference type="ARBA" id="ARBA00022729"/>
    </source>
</evidence>
<dbReference type="CDD" id="cd00839">
    <property type="entry name" value="MPP_PAPs"/>
    <property type="match status" value="1"/>
</dbReference>
<dbReference type="PANTHER" id="PTHR45778:SF7">
    <property type="entry name" value="PURPLE ACID PHOSPHATASE"/>
    <property type="match status" value="1"/>
</dbReference>
<feature type="compositionally biased region" description="Basic and acidic residues" evidence="9">
    <location>
        <begin position="1102"/>
        <end position="1112"/>
    </location>
</feature>
<comment type="similarity">
    <text evidence="2 8">Belongs to the metallophosphoesterase superfamily. Purple acid phosphatase family.</text>
</comment>
<organism evidence="11 12">
    <name type="scientific">Chlorella sorokiniana</name>
    <name type="common">Freshwater green alga</name>
    <dbReference type="NCBI Taxonomy" id="3076"/>
    <lineage>
        <taxon>Eukaryota</taxon>
        <taxon>Viridiplantae</taxon>
        <taxon>Chlorophyta</taxon>
        <taxon>core chlorophytes</taxon>
        <taxon>Trebouxiophyceae</taxon>
        <taxon>Chlorellales</taxon>
        <taxon>Chlorellaceae</taxon>
        <taxon>Chlorella clade</taxon>
        <taxon>Chlorella</taxon>
    </lineage>
</organism>
<keyword evidence="4" id="KW-0964">Secreted</keyword>
<dbReference type="PROSITE" id="PS50084">
    <property type="entry name" value="KH_TYPE_1"/>
    <property type="match status" value="5"/>
</dbReference>
<reference evidence="11 12" key="1">
    <citation type="journal article" date="2018" name="Plant J.">
        <title>Genome sequences of Chlorella sorokiniana UTEX 1602 and Micractinium conductrix SAG 241.80: implications to maltose excretion by a green alga.</title>
        <authorList>
            <person name="Arriola M.B."/>
            <person name="Velmurugan N."/>
            <person name="Zhang Y."/>
            <person name="Plunkett M.H."/>
            <person name="Hondzo H."/>
            <person name="Barney B.M."/>
        </authorList>
    </citation>
    <scope>NUCLEOTIDE SEQUENCE [LARGE SCALE GENOMIC DNA]</scope>
    <source>
        <strain evidence="12">UTEX 1602</strain>
    </source>
</reference>
<dbReference type="InterPro" id="IPR008963">
    <property type="entry name" value="Purple_acid_Pase-like_N"/>
</dbReference>
<dbReference type="Pfam" id="PF16656">
    <property type="entry name" value="Pur_ac_phosph_N"/>
    <property type="match status" value="1"/>
</dbReference>
<dbReference type="EC" id="3.1.3.2" evidence="8"/>
<feature type="region of interest" description="Disordered" evidence="9">
    <location>
        <begin position="1052"/>
        <end position="1132"/>
    </location>
</feature>
<dbReference type="PANTHER" id="PTHR45778">
    <property type="entry name" value="PURPLE ACID PHOSPHATASE-RELATED"/>
    <property type="match status" value="1"/>
</dbReference>
<dbReference type="GO" id="GO:0046872">
    <property type="term" value="F:metal ion binding"/>
    <property type="evidence" value="ECO:0007669"/>
    <property type="project" value="InterPro"/>
</dbReference>
<dbReference type="SMART" id="SM00322">
    <property type="entry name" value="KH"/>
    <property type="match status" value="5"/>
</dbReference>
<dbReference type="OrthoDB" id="45007at2759"/>
<evidence type="ECO:0000256" key="2">
    <source>
        <dbReference type="ARBA" id="ARBA00008723"/>
    </source>
</evidence>
<dbReference type="InterPro" id="IPR041792">
    <property type="entry name" value="MPP_PAP"/>
</dbReference>
<feature type="domain" description="K Homology" evidence="10">
    <location>
        <begin position="25"/>
        <end position="98"/>
    </location>
</feature>
<dbReference type="InterPro" id="IPR004843">
    <property type="entry name" value="Calcineurin-like_PHP"/>
</dbReference>
<keyword evidence="6" id="KW-0325">Glycoprotein</keyword>
<dbReference type="InterPro" id="IPR004087">
    <property type="entry name" value="KH_dom"/>
</dbReference>
<name>A0A2P6TLE4_CHLSO</name>
<protein>
    <recommendedName>
        <fullName evidence="8">Purple acid phosphatase</fullName>
        <ecNumber evidence="8">3.1.3.2</ecNumber>
    </recommendedName>
</protein>
<feature type="region of interest" description="Disordered" evidence="9">
    <location>
        <begin position="988"/>
        <end position="1009"/>
    </location>
</feature>
<evidence type="ECO:0000256" key="6">
    <source>
        <dbReference type="ARBA" id="ARBA00023180"/>
    </source>
</evidence>
<dbReference type="SUPFAM" id="SSF56300">
    <property type="entry name" value="Metallo-dependent phosphatases"/>
    <property type="match status" value="1"/>
</dbReference>
<evidence type="ECO:0000313" key="11">
    <source>
        <dbReference type="EMBL" id="PRW45104.1"/>
    </source>
</evidence>
<comment type="subunit">
    <text evidence="3">Homodimer.</text>
</comment>
<feature type="domain" description="K Homology" evidence="10">
    <location>
        <begin position="642"/>
        <end position="711"/>
    </location>
</feature>
<evidence type="ECO:0000256" key="7">
    <source>
        <dbReference type="PROSITE-ProRule" id="PRU00117"/>
    </source>
</evidence>
<feature type="domain" description="K Homology" evidence="10">
    <location>
        <begin position="213"/>
        <end position="288"/>
    </location>
</feature>
<evidence type="ECO:0000256" key="8">
    <source>
        <dbReference type="RuleBase" id="RU361203"/>
    </source>
</evidence>
<dbReference type="SUPFAM" id="SSF54791">
    <property type="entry name" value="Eukaryotic type KH-domain (KH-domain type I)"/>
    <property type="match status" value="5"/>
</dbReference>
<dbReference type="Pfam" id="PF14008">
    <property type="entry name" value="Metallophos_C"/>
    <property type="match status" value="1"/>
</dbReference>
<dbReference type="GO" id="GO:0003723">
    <property type="term" value="F:RNA binding"/>
    <property type="evidence" value="ECO:0007669"/>
    <property type="project" value="UniProtKB-UniRule"/>
</dbReference>
<dbReference type="InterPro" id="IPR015914">
    <property type="entry name" value="PAPs_N"/>
</dbReference>
<feature type="region of interest" description="Disordered" evidence="9">
    <location>
        <begin position="182"/>
        <end position="208"/>
    </location>
</feature>
<feature type="compositionally biased region" description="Polar residues" evidence="9">
    <location>
        <begin position="10"/>
        <end position="19"/>
    </location>
</feature>
<dbReference type="STRING" id="3076.A0A2P6TLE4"/>
<dbReference type="Gene3D" id="3.60.21.10">
    <property type="match status" value="2"/>
</dbReference>
<comment type="catalytic activity">
    <reaction evidence="8">
        <text>a phosphate monoester + H2O = an alcohol + phosphate</text>
        <dbReference type="Rhea" id="RHEA:15017"/>
        <dbReference type="ChEBI" id="CHEBI:15377"/>
        <dbReference type="ChEBI" id="CHEBI:30879"/>
        <dbReference type="ChEBI" id="CHEBI:43474"/>
        <dbReference type="ChEBI" id="CHEBI:67140"/>
        <dbReference type="EC" id="3.1.3.2"/>
    </reaction>
</comment>
<dbReference type="Pfam" id="PF00149">
    <property type="entry name" value="Metallophos"/>
    <property type="match status" value="2"/>
</dbReference>
<dbReference type="InterPro" id="IPR036612">
    <property type="entry name" value="KH_dom_type_1_sf"/>
</dbReference>
<dbReference type="GO" id="GO:0005576">
    <property type="term" value="C:extracellular region"/>
    <property type="evidence" value="ECO:0007669"/>
    <property type="project" value="UniProtKB-SubCell"/>
</dbReference>
<feature type="domain" description="K Homology" evidence="10">
    <location>
        <begin position="362"/>
        <end position="435"/>
    </location>
</feature>
<dbReference type="SUPFAM" id="SSF49363">
    <property type="entry name" value="Purple acid phosphatase, N-terminal domain"/>
    <property type="match status" value="1"/>
</dbReference>
<dbReference type="InterPro" id="IPR004088">
    <property type="entry name" value="KH_dom_type_1"/>
</dbReference>
<evidence type="ECO:0000256" key="4">
    <source>
        <dbReference type="ARBA" id="ARBA00022525"/>
    </source>
</evidence>
<dbReference type="GO" id="GO:0003993">
    <property type="term" value="F:acid phosphatase activity"/>
    <property type="evidence" value="ECO:0007669"/>
    <property type="project" value="UniProtKB-EC"/>
</dbReference>
<proteinExistence type="inferred from homology"/>
<feature type="compositionally biased region" description="Low complexity" evidence="9">
    <location>
        <begin position="1083"/>
        <end position="1101"/>
    </location>
</feature>
<keyword evidence="7" id="KW-0694">RNA-binding</keyword>
<dbReference type="Gene3D" id="2.60.40.380">
    <property type="entry name" value="Purple acid phosphatase-like, N-terminal"/>
    <property type="match status" value="1"/>
</dbReference>
<keyword evidence="12" id="KW-1185">Reference proteome</keyword>
<feature type="compositionally biased region" description="Low complexity" evidence="9">
    <location>
        <begin position="182"/>
        <end position="207"/>
    </location>
</feature>
<dbReference type="InterPro" id="IPR025733">
    <property type="entry name" value="PAPs_C"/>
</dbReference>
<keyword evidence="8" id="KW-0378">Hydrolase</keyword>
<dbReference type="CDD" id="cd22459">
    <property type="entry name" value="KH-I_PEPPER_rpt1_like"/>
    <property type="match status" value="1"/>
</dbReference>
<evidence type="ECO:0000256" key="1">
    <source>
        <dbReference type="ARBA" id="ARBA00004613"/>
    </source>
</evidence>
<feature type="domain" description="K Homology" evidence="10">
    <location>
        <begin position="445"/>
        <end position="548"/>
    </location>
</feature>
<accession>A0A2P6TLE4</accession>
<evidence type="ECO:0000256" key="3">
    <source>
        <dbReference type="ARBA" id="ARBA00011738"/>
    </source>
</evidence>
<evidence type="ECO:0000313" key="12">
    <source>
        <dbReference type="Proteomes" id="UP000239899"/>
    </source>
</evidence>
<comment type="subcellular location">
    <subcellularLocation>
        <location evidence="1">Secreted</location>
    </subcellularLocation>
</comment>
<dbReference type="InterPro" id="IPR029052">
    <property type="entry name" value="Metallo-depent_PP-like"/>
</dbReference>
<evidence type="ECO:0000256" key="9">
    <source>
        <dbReference type="SAM" id="MobiDB-lite"/>
    </source>
</evidence>
<keyword evidence="5" id="KW-0732">Signal</keyword>
<comment type="caution">
    <text evidence="11">The sequence shown here is derived from an EMBL/GenBank/DDBJ whole genome shotgun (WGS) entry which is preliminary data.</text>
</comment>